<dbReference type="EMBL" id="MN740889">
    <property type="protein sequence ID" value="QHU16771.1"/>
    <property type="molecule type" value="Genomic_DNA"/>
</dbReference>
<organism evidence="2">
    <name type="scientific">viral metagenome</name>
    <dbReference type="NCBI Taxonomy" id="1070528"/>
    <lineage>
        <taxon>unclassified sequences</taxon>
        <taxon>metagenomes</taxon>
        <taxon>organismal metagenomes</taxon>
    </lineage>
</organism>
<sequence length="296" mass="34970">MPKTEIDYSNTIIYKITCKDPTVKDVYVGHTTNFVKRKHAHKQSCTNNKSTNYHCKLYEVIRNNGGWNNWFMEIVGFFNCNDHYEARKKEQEYFELLRATLNSIEPMPKPKPKIEKSQPTEKKIYNCEICEVKFQNSKCMDIHNQSKKHIKKQNNVSEQTSDNNTDNYQNGMNCFSCINCNYNTNHKSHYNKHLSSIKHRNNEKELQKNEEASLPSYMCSCNKIFNHRQNLHRHKKTCKGIDNNEVIEPTNTISNDLILEFIKQSKEIQNFLIEQNKDLQNKLLDIVNIIHRTDSK</sequence>
<evidence type="ECO:0000259" key="1">
    <source>
        <dbReference type="PROSITE" id="PS50164"/>
    </source>
</evidence>
<dbReference type="Pfam" id="PF01541">
    <property type="entry name" value="GIY-YIG"/>
    <property type="match status" value="1"/>
</dbReference>
<dbReference type="Gene3D" id="3.30.160.60">
    <property type="entry name" value="Classic Zinc Finger"/>
    <property type="match status" value="1"/>
</dbReference>
<dbReference type="Pfam" id="PF12874">
    <property type="entry name" value="zf-met"/>
    <property type="match status" value="1"/>
</dbReference>
<dbReference type="AlphaFoldDB" id="A0A6C0KHU6"/>
<accession>A0A6C0KHU6</accession>
<dbReference type="InterPro" id="IPR000305">
    <property type="entry name" value="GIY-YIG_endonuc"/>
</dbReference>
<dbReference type="InterPro" id="IPR035901">
    <property type="entry name" value="GIY-YIG_endonuc_sf"/>
</dbReference>
<proteinExistence type="predicted"/>
<dbReference type="InterPro" id="IPR036236">
    <property type="entry name" value="Znf_C2H2_sf"/>
</dbReference>
<protein>
    <recommendedName>
        <fullName evidence="1">GIY-YIG domain-containing protein</fullName>
    </recommendedName>
</protein>
<dbReference type="SUPFAM" id="SSF57667">
    <property type="entry name" value="beta-beta-alpha zinc fingers"/>
    <property type="match status" value="1"/>
</dbReference>
<dbReference type="SUPFAM" id="SSF82771">
    <property type="entry name" value="GIY-YIG endonuclease"/>
    <property type="match status" value="1"/>
</dbReference>
<dbReference type="PROSITE" id="PS00028">
    <property type="entry name" value="ZINC_FINGER_C2H2_1"/>
    <property type="match status" value="1"/>
</dbReference>
<evidence type="ECO:0000313" key="2">
    <source>
        <dbReference type="EMBL" id="QHU16771.1"/>
    </source>
</evidence>
<dbReference type="PROSITE" id="PS50164">
    <property type="entry name" value="GIY_YIG"/>
    <property type="match status" value="1"/>
</dbReference>
<name>A0A6C0KHU6_9ZZZZ</name>
<reference evidence="2" key="1">
    <citation type="journal article" date="2020" name="Nature">
        <title>Giant virus diversity and host interactions through global metagenomics.</title>
        <authorList>
            <person name="Schulz F."/>
            <person name="Roux S."/>
            <person name="Paez-Espino D."/>
            <person name="Jungbluth S."/>
            <person name="Walsh D.A."/>
            <person name="Denef V.J."/>
            <person name="McMahon K.D."/>
            <person name="Konstantinidis K.T."/>
            <person name="Eloe-Fadrosh E.A."/>
            <person name="Kyrpides N.C."/>
            <person name="Woyke T."/>
        </authorList>
    </citation>
    <scope>NUCLEOTIDE SEQUENCE</scope>
    <source>
        <strain evidence="2">GVMAG-S-3300012000-53</strain>
    </source>
</reference>
<dbReference type="InterPro" id="IPR013087">
    <property type="entry name" value="Znf_C2H2_type"/>
</dbReference>
<dbReference type="SMART" id="SM00355">
    <property type="entry name" value="ZnF_C2H2"/>
    <property type="match status" value="2"/>
</dbReference>
<feature type="domain" description="GIY-YIG" evidence="1">
    <location>
        <begin position="9"/>
        <end position="103"/>
    </location>
</feature>